<reference evidence="2" key="1">
    <citation type="submission" date="2024-06" db="EMBL/GenBank/DDBJ databases">
        <title>The genome sequences of Kitasatospora sp. strain HUAS MG31.</title>
        <authorList>
            <person name="Mo P."/>
        </authorList>
    </citation>
    <scope>NUCLEOTIDE SEQUENCE</scope>
    <source>
        <strain evidence="2">HUAS MG31</strain>
    </source>
</reference>
<gene>
    <name evidence="2" type="ORF">ABWK59_02385</name>
</gene>
<feature type="chain" id="PRO_5043862963" description="Secreted protein" evidence="1">
    <location>
        <begin position="29"/>
        <end position="108"/>
    </location>
</feature>
<feature type="signal peptide" evidence="1">
    <location>
        <begin position="1"/>
        <end position="28"/>
    </location>
</feature>
<evidence type="ECO:0008006" key="3">
    <source>
        <dbReference type="Google" id="ProtNLM"/>
    </source>
</evidence>
<evidence type="ECO:0000313" key="2">
    <source>
        <dbReference type="EMBL" id="XCM77857.1"/>
    </source>
</evidence>
<dbReference type="KEGG" id="kcm:ABWK59_02385"/>
<name>A0AAU8JPT4_9ACTN</name>
<accession>A0AAU8JPT4</accession>
<proteinExistence type="predicted"/>
<dbReference type="InterPro" id="IPR006311">
    <property type="entry name" value="TAT_signal"/>
</dbReference>
<evidence type="ECO:0000256" key="1">
    <source>
        <dbReference type="SAM" id="SignalP"/>
    </source>
</evidence>
<sequence length="108" mass="11199">MNRKTTVRRLLTAALVSAGTALSLTAVAPATPAAADPGFCGARAGASAGGNPSDVIYTVYNRCSGAHAFKVYLPHAGRWSACQSAPGYGYAYFALQYADADWQVYACS</sequence>
<keyword evidence="1" id="KW-0732">Signal</keyword>
<dbReference type="EMBL" id="CP159872">
    <property type="protein sequence ID" value="XCM77857.1"/>
    <property type="molecule type" value="Genomic_DNA"/>
</dbReference>
<organism evidence="2">
    <name type="scientific">Kitasatospora camelliae</name>
    <dbReference type="NCBI Taxonomy" id="3156397"/>
    <lineage>
        <taxon>Bacteria</taxon>
        <taxon>Bacillati</taxon>
        <taxon>Actinomycetota</taxon>
        <taxon>Actinomycetes</taxon>
        <taxon>Kitasatosporales</taxon>
        <taxon>Streptomycetaceae</taxon>
        <taxon>Kitasatospora</taxon>
    </lineage>
</organism>
<dbReference type="RefSeq" id="WP_354637579.1">
    <property type="nucleotide sequence ID" value="NZ_CP159872.1"/>
</dbReference>
<dbReference type="PROSITE" id="PS51318">
    <property type="entry name" value="TAT"/>
    <property type="match status" value="1"/>
</dbReference>
<protein>
    <recommendedName>
        <fullName evidence="3">Secreted protein</fullName>
    </recommendedName>
</protein>
<dbReference type="AlphaFoldDB" id="A0AAU8JPT4"/>